<dbReference type="Gene3D" id="3.40.50.2300">
    <property type="match status" value="2"/>
</dbReference>
<evidence type="ECO:0000313" key="6">
    <source>
        <dbReference type="Proteomes" id="UP000198891"/>
    </source>
</evidence>
<accession>A0A1H3KYH3</accession>
<dbReference type="GO" id="GO:0030246">
    <property type="term" value="F:carbohydrate binding"/>
    <property type="evidence" value="ECO:0007669"/>
    <property type="project" value="TreeGrafter"/>
</dbReference>
<dbReference type="RefSeq" id="WP_092548934.1">
    <property type="nucleotide sequence ID" value="NZ_FNPZ01000001.1"/>
</dbReference>
<keyword evidence="3" id="KW-0732">Signal</keyword>
<dbReference type="InterPro" id="IPR025997">
    <property type="entry name" value="SBP_2_dom"/>
</dbReference>
<dbReference type="PANTHER" id="PTHR30036:SF7">
    <property type="entry name" value="ABC TRANSPORTER PERIPLASMIC-BINDING PROTEIN YPHF"/>
    <property type="match status" value="1"/>
</dbReference>
<dbReference type="EMBL" id="FNPZ01000001">
    <property type="protein sequence ID" value="SDY57201.1"/>
    <property type="molecule type" value="Genomic_DNA"/>
</dbReference>
<dbReference type="PROSITE" id="PS51318">
    <property type="entry name" value="TAT"/>
    <property type="match status" value="1"/>
</dbReference>
<comment type="similarity">
    <text evidence="2">Belongs to the bacterial solute-binding protein 2 family.</text>
</comment>
<dbReference type="GO" id="GO:0030288">
    <property type="term" value="C:outer membrane-bounded periplasmic space"/>
    <property type="evidence" value="ECO:0007669"/>
    <property type="project" value="TreeGrafter"/>
</dbReference>
<evidence type="ECO:0000313" key="5">
    <source>
        <dbReference type="EMBL" id="SDY57201.1"/>
    </source>
</evidence>
<proteinExistence type="inferred from homology"/>
<dbReference type="SUPFAM" id="SSF53822">
    <property type="entry name" value="Periplasmic binding protein-like I"/>
    <property type="match status" value="1"/>
</dbReference>
<gene>
    <name evidence="5" type="ORF">SAMN05216554_0753</name>
</gene>
<reference evidence="5 6" key="1">
    <citation type="submission" date="2016-10" db="EMBL/GenBank/DDBJ databases">
        <authorList>
            <person name="de Groot N.N."/>
        </authorList>
    </citation>
    <scope>NUCLEOTIDE SEQUENCE [LARGE SCALE GENOMIC DNA]</scope>
    <source>
        <strain evidence="5 6">CGMCC 4.3491</strain>
    </source>
</reference>
<protein>
    <submittedName>
        <fullName evidence="5">Ribose transport system substrate-binding protein</fullName>
    </submittedName>
</protein>
<evidence type="ECO:0000256" key="3">
    <source>
        <dbReference type="SAM" id="SignalP"/>
    </source>
</evidence>
<dbReference type="InterPro" id="IPR050555">
    <property type="entry name" value="Bact_Solute-Bind_Prot2"/>
</dbReference>
<evidence type="ECO:0000256" key="2">
    <source>
        <dbReference type="ARBA" id="ARBA00007639"/>
    </source>
</evidence>
<feature type="signal peptide" evidence="3">
    <location>
        <begin position="1"/>
        <end position="35"/>
    </location>
</feature>
<name>A0A1H3KYH3_9MICO</name>
<evidence type="ECO:0000256" key="1">
    <source>
        <dbReference type="ARBA" id="ARBA00004196"/>
    </source>
</evidence>
<comment type="subcellular location">
    <subcellularLocation>
        <location evidence="1">Cell envelope</location>
    </subcellularLocation>
</comment>
<dbReference type="OrthoDB" id="257716at2"/>
<dbReference type="InterPro" id="IPR028082">
    <property type="entry name" value="Peripla_BP_I"/>
</dbReference>
<organism evidence="5 6">
    <name type="scientific">Herbiconiux ginsengi</name>
    <dbReference type="NCBI Taxonomy" id="381665"/>
    <lineage>
        <taxon>Bacteria</taxon>
        <taxon>Bacillati</taxon>
        <taxon>Actinomycetota</taxon>
        <taxon>Actinomycetes</taxon>
        <taxon>Micrococcales</taxon>
        <taxon>Microbacteriaceae</taxon>
        <taxon>Herbiconiux</taxon>
    </lineage>
</organism>
<feature type="chain" id="PRO_5011684912" evidence="3">
    <location>
        <begin position="36"/>
        <end position="327"/>
    </location>
</feature>
<dbReference type="PROSITE" id="PS51257">
    <property type="entry name" value="PROKAR_LIPOPROTEIN"/>
    <property type="match status" value="1"/>
</dbReference>
<dbReference type="PANTHER" id="PTHR30036">
    <property type="entry name" value="D-XYLOSE-BINDING PERIPLASMIC PROTEIN"/>
    <property type="match status" value="1"/>
</dbReference>
<dbReference type="Proteomes" id="UP000198891">
    <property type="component" value="Unassembled WGS sequence"/>
</dbReference>
<dbReference type="AlphaFoldDB" id="A0A1H3KYH3"/>
<dbReference type="CDD" id="cd01536">
    <property type="entry name" value="PBP1_ABC_sugar_binding-like"/>
    <property type="match status" value="1"/>
</dbReference>
<evidence type="ECO:0000259" key="4">
    <source>
        <dbReference type="Pfam" id="PF13407"/>
    </source>
</evidence>
<dbReference type="InterPro" id="IPR006311">
    <property type="entry name" value="TAT_signal"/>
</dbReference>
<dbReference type="Pfam" id="PF13407">
    <property type="entry name" value="Peripla_BP_4"/>
    <property type="match status" value="1"/>
</dbReference>
<dbReference type="STRING" id="381665.SAMN05216554_0753"/>
<feature type="domain" description="Periplasmic binding protein" evidence="4">
    <location>
        <begin position="62"/>
        <end position="306"/>
    </location>
</feature>
<sequence length="327" mass="33484">MSPITPRRAALATLAIAAITASLSGCSALSGGSVAASSTPTGDLREVKTITYVNPAPFYPSFDDVGQCFEEAAKANGWKPVEVGTAGSAVDNQGAIDLISQAIANGTDALVVFPTIPELFTPVIQQARDAGIYVVAQNAGAPSIGQQTQVGTDSKQLGALIAEGLGATDPAAKVGILSGSASTTPHVDEITGFTDYAAEHFPDMTVVASDYTNGDPTKAPELFSNMLTAHPEITALFPIEGTSVAAAITAVKERGATGTINVVANDLTADHRAVIEDGSLLGVGEQGWCESGTKSVEAVKKLSEGETLPDFIPTTSTFYDISNLPAK</sequence>
<keyword evidence="6" id="KW-1185">Reference proteome</keyword>